<protein>
    <submittedName>
        <fullName evidence="1">PD-(D/E)XK motif protein</fullName>
    </submittedName>
</protein>
<dbReference type="InterPro" id="IPR025534">
    <property type="entry name" value="DUF4420"/>
</dbReference>
<dbReference type="RefSeq" id="WP_359782449.1">
    <property type="nucleotide sequence ID" value="NZ_JBEYRR010000011.1"/>
</dbReference>
<name>A0ABV3M682_9ACTN</name>
<gene>
    <name evidence="1" type="ORF">AB0887_35425</name>
</gene>
<dbReference type="Proteomes" id="UP001553843">
    <property type="component" value="Unassembled WGS sequence"/>
</dbReference>
<comment type="caution">
    <text evidence="1">The sequence shown here is derived from an EMBL/GenBank/DDBJ whole genome shotgun (WGS) entry which is preliminary data.</text>
</comment>
<reference evidence="1 2" key="1">
    <citation type="submission" date="2024-06" db="EMBL/GenBank/DDBJ databases">
        <title>The Natural Products Discovery Center: Release of the First 8490 Sequenced Strains for Exploring Actinobacteria Biosynthetic Diversity.</title>
        <authorList>
            <person name="Kalkreuter E."/>
            <person name="Kautsar S.A."/>
            <person name="Yang D."/>
            <person name="Bader C.D."/>
            <person name="Teijaro C.N."/>
            <person name="Fluegel L."/>
            <person name="Davis C.M."/>
            <person name="Simpson J.R."/>
            <person name="Lauterbach L."/>
            <person name="Steele A.D."/>
            <person name="Gui C."/>
            <person name="Meng S."/>
            <person name="Li G."/>
            <person name="Viehrig K."/>
            <person name="Ye F."/>
            <person name="Su P."/>
            <person name="Kiefer A.F."/>
            <person name="Nichols A."/>
            <person name="Cepeda A.J."/>
            <person name="Yan W."/>
            <person name="Fan B."/>
            <person name="Jiang Y."/>
            <person name="Adhikari A."/>
            <person name="Zheng C.-J."/>
            <person name="Schuster L."/>
            <person name="Cowan T.M."/>
            <person name="Smanski M.J."/>
            <person name="Chevrette M.G."/>
            <person name="De Carvalho L.P.S."/>
            <person name="Shen B."/>
        </authorList>
    </citation>
    <scope>NUCLEOTIDE SEQUENCE [LARGE SCALE GENOMIC DNA]</scope>
    <source>
        <strain evidence="1 2">NPDC047833</strain>
    </source>
</reference>
<organism evidence="1 2">
    <name type="scientific">Streptomyces huasconensis</name>
    <dbReference type="NCBI Taxonomy" id="1854574"/>
    <lineage>
        <taxon>Bacteria</taxon>
        <taxon>Bacillati</taxon>
        <taxon>Actinomycetota</taxon>
        <taxon>Actinomycetes</taxon>
        <taxon>Kitasatosporales</taxon>
        <taxon>Streptomycetaceae</taxon>
        <taxon>Streptomyces</taxon>
    </lineage>
</organism>
<accession>A0ABV3M682</accession>
<dbReference type="Pfam" id="PF14390">
    <property type="entry name" value="DUF4420"/>
    <property type="match status" value="1"/>
</dbReference>
<proteinExistence type="predicted"/>
<evidence type="ECO:0000313" key="1">
    <source>
        <dbReference type="EMBL" id="MEW2367218.1"/>
    </source>
</evidence>
<keyword evidence="2" id="KW-1185">Reference proteome</keyword>
<evidence type="ECO:0000313" key="2">
    <source>
        <dbReference type="Proteomes" id="UP001553843"/>
    </source>
</evidence>
<sequence>MNTNVPWGQVEEYLGSGQATAFPLSRSGDHPQVSYVVEHGGRDIALHVGLGSRERPPQAALPTIRIDQLADRGSRFARIRTTQSSLIRDFHDFLCAVADRIVAHGRTLEQAYAETVRAWSALLNKPRALNLEKRLGLIGELAALRSLAGEYGWTTAVEAWTGPDGEEHDFGLPECDLEVKTTSSEQRRHTIHGLTQLDPAPGRPLWFASLQLTRGGAGGRTFGDCAEAIRHEVAEHAPAALTTLDRRLTASGWSEGCADDERWTPRAPLLVLDATTLPRINLSVLPTETRERISSVQYTIDVTNLQPSPQPLPALADFRLP</sequence>
<dbReference type="EMBL" id="JBEYRS010000023">
    <property type="protein sequence ID" value="MEW2367218.1"/>
    <property type="molecule type" value="Genomic_DNA"/>
</dbReference>